<evidence type="ECO:0000313" key="2">
    <source>
        <dbReference type="EMBL" id="NYF53100.1"/>
    </source>
</evidence>
<sequence>MGLIQGVVDGFIMTVGITPPKPENKRSATIFIATGLLGTVVGIIALFVFVLTVMLHR</sequence>
<accession>A0A7Y9TBH1</accession>
<gene>
    <name evidence="2" type="ORF">HDF12_003499</name>
</gene>
<feature type="transmembrane region" description="Helical" evidence="1">
    <location>
        <begin position="30"/>
        <end position="55"/>
    </location>
</feature>
<dbReference type="EMBL" id="JACCCV010000002">
    <property type="protein sequence ID" value="NYF53100.1"/>
    <property type="molecule type" value="Genomic_DNA"/>
</dbReference>
<reference evidence="2 3" key="1">
    <citation type="submission" date="2020-07" db="EMBL/GenBank/DDBJ databases">
        <title>Genomic Encyclopedia of Type Strains, Phase IV (KMG-V): Genome sequencing to study the core and pangenomes of soil and plant-associated prokaryotes.</title>
        <authorList>
            <person name="Whitman W."/>
        </authorList>
    </citation>
    <scope>NUCLEOTIDE SEQUENCE [LARGE SCALE GENOMIC DNA]</scope>
    <source>
        <strain evidence="2 3">M8UP30</strain>
    </source>
</reference>
<evidence type="ECO:0000313" key="3">
    <source>
        <dbReference type="Proteomes" id="UP000534186"/>
    </source>
</evidence>
<keyword evidence="1" id="KW-0812">Transmembrane</keyword>
<evidence type="ECO:0000256" key="1">
    <source>
        <dbReference type="SAM" id="Phobius"/>
    </source>
</evidence>
<dbReference type="AlphaFoldDB" id="A0A7Y9TBH1"/>
<proteinExistence type="predicted"/>
<name>A0A7Y9TBH1_9BACT</name>
<dbReference type="Proteomes" id="UP000534186">
    <property type="component" value="Unassembled WGS sequence"/>
</dbReference>
<protein>
    <submittedName>
        <fullName evidence="2">Uncharacterized protein</fullName>
    </submittedName>
</protein>
<comment type="caution">
    <text evidence="2">The sequence shown here is derived from an EMBL/GenBank/DDBJ whole genome shotgun (WGS) entry which is preliminary data.</text>
</comment>
<organism evidence="2 3">
    <name type="scientific">Tunturiibacter lichenicola</name>
    <dbReference type="NCBI Taxonomy" id="2051959"/>
    <lineage>
        <taxon>Bacteria</taxon>
        <taxon>Pseudomonadati</taxon>
        <taxon>Acidobacteriota</taxon>
        <taxon>Terriglobia</taxon>
        <taxon>Terriglobales</taxon>
        <taxon>Acidobacteriaceae</taxon>
        <taxon>Tunturiibacter</taxon>
    </lineage>
</organism>
<keyword evidence="1" id="KW-0472">Membrane</keyword>
<keyword evidence="1" id="KW-1133">Transmembrane helix</keyword>